<dbReference type="KEGG" id="aji:C0Z10_00025"/>
<dbReference type="Proteomes" id="UP000285875">
    <property type="component" value="Chromosome"/>
</dbReference>
<dbReference type="RefSeq" id="WP_097798032.1">
    <property type="nucleotide sequence ID" value="NZ_CP025570.1"/>
</dbReference>
<protein>
    <submittedName>
        <fullName evidence="1">Uncharacterized protein</fullName>
    </submittedName>
</protein>
<dbReference type="Pfam" id="PF19736">
    <property type="entry name" value="DUF6226"/>
    <property type="match status" value="1"/>
</dbReference>
<dbReference type="GeneID" id="82884385"/>
<evidence type="ECO:0000313" key="2">
    <source>
        <dbReference type="Proteomes" id="UP000285875"/>
    </source>
</evidence>
<reference evidence="2" key="1">
    <citation type="submission" date="2017-12" db="EMBL/GenBank/DDBJ databases">
        <title>Whole genome sequencing of Acidipropionibacterium jensenii strains JS279 and JS280.</title>
        <authorList>
            <person name="Deptula P."/>
            <person name="Laine P."/>
            <person name="Smolander O.-P."/>
            <person name="Paulin L."/>
            <person name="Auvinen P."/>
            <person name="Varmanen P."/>
        </authorList>
    </citation>
    <scope>NUCLEOTIDE SEQUENCE [LARGE SCALE GENOMIC DNA]</scope>
    <source>
        <strain evidence="2">JS280</strain>
    </source>
</reference>
<organism evidence="1 2">
    <name type="scientific">Acidipropionibacterium jensenii</name>
    <dbReference type="NCBI Taxonomy" id="1749"/>
    <lineage>
        <taxon>Bacteria</taxon>
        <taxon>Bacillati</taxon>
        <taxon>Actinomycetota</taxon>
        <taxon>Actinomycetes</taxon>
        <taxon>Propionibacteriales</taxon>
        <taxon>Propionibacteriaceae</taxon>
        <taxon>Acidipropionibacterium</taxon>
    </lineage>
</organism>
<name>A0A3Q9UHP5_9ACTN</name>
<dbReference type="InterPro" id="IPR045773">
    <property type="entry name" value="DUF6226"/>
</dbReference>
<dbReference type="AlphaFoldDB" id="A0A3Q9UHP5"/>
<sequence>MSIIDEAMASVDAEFIRLDAPSWPDPHEGRRVMEEEYGRVTDPGRFRALRLRLEAWRRCLAEAWGVDVAEPGDAPSAGDLAPEEKLSTATTSLWTSAREGTLPLRTTVLEDGGITCVALGIADDPVDFGLLPGCACDACDTGSDALLAELDALLVATVTGSLVVVIGPVSRDDSDRPVPRFLIVATEEDWSLQGDGPAEPAEIVDAVRSGDDPHLPVGSIVHCGRSWLSRA</sequence>
<evidence type="ECO:0000313" key="1">
    <source>
        <dbReference type="EMBL" id="AZZ38406.1"/>
    </source>
</evidence>
<proteinExistence type="predicted"/>
<gene>
    <name evidence="1" type="ORF">C0Z10_00025</name>
</gene>
<accession>A0A3Q9UHP5</accession>
<dbReference type="EMBL" id="CP025570">
    <property type="protein sequence ID" value="AZZ38406.1"/>
    <property type="molecule type" value="Genomic_DNA"/>
</dbReference>